<gene>
    <name evidence="2" type="ORF">OFLC_LOCUS15486</name>
</gene>
<dbReference type="WBParaSite" id="OFLC_0001549701-mRNA-1">
    <property type="protein sequence ID" value="OFLC_0001549701-mRNA-1"/>
    <property type="gene ID" value="OFLC_0001549701"/>
</dbReference>
<proteinExistence type="predicted"/>
<dbReference type="Pfam" id="PF16507">
    <property type="entry name" value="HEAT_PSME4_mid"/>
    <property type="match status" value="1"/>
</dbReference>
<dbReference type="PANTHER" id="PTHR32170:SF3">
    <property type="entry name" value="PROTEASOME ACTIVATOR COMPLEX SUBUNIT 4"/>
    <property type="match status" value="1"/>
</dbReference>
<dbReference type="GO" id="GO:0010499">
    <property type="term" value="P:proteasomal ubiquitin-independent protein catabolic process"/>
    <property type="evidence" value="ECO:0007669"/>
    <property type="project" value="TreeGrafter"/>
</dbReference>
<dbReference type="InterPro" id="IPR035309">
    <property type="entry name" value="PSME4"/>
</dbReference>
<reference evidence="2 3" key="2">
    <citation type="submission" date="2018-11" db="EMBL/GenBank/DDBJ databases">
        <authorList>
            <consortium name="Pathogen Informatics"/>
        </authorList>
    </citation>
    <scope>NUCLEOTIDE SEQUENCE [LARGE SCALE GENOMIC DNA]</scope>
</reference>
<evidence type="ECO:0000259" key="1">
    <source>
        <dbReference type="Pfam" id="PF16507"/>
    </source>
</evidence>
<organism evidence="4">
    <name type="scientific">Onchocerca flexuosa</name>
    <dbReference type="NCBI Taxonomy" id="387005"/>
    <lineage>
        <taxon>Eukaryota</taxon>
        <taxon>Metazoa</taxon>
        <taxon>Ecdysozoa</taxon>
        <taxon>Nematoda</taxon>
        <taxon>Chromadorea</taxon>
        <taxon>Rhabditida</taxon>
        <taxon>Spirurina</taxon>
        <taxon>Spiruromorpha</taxon>
        <taxon>Filarioidea</taxon>
        <taxon>Onchocercidae</taxon>
        <taxon>Onchocerca</taxon>
    </lineage>
</organism>
<dbReference type="AlphaFoldDB" id="A0A183I6X4"/>
<dbReference type="GO" id="GO:0005634">
    <property type="term" value="C:nucleus"/>
    <property type="evidence" value="ECO:0007669"/>
    <property type="project" value="TreeGrafter"/>
</dbReference>
<evidence type="ECO:0000313" key="2">
    <source>
        <dbReference type="EMBL" id="VDP22133.1"/>
    </source>
</evidence>
<protein>
    <submittedName>
        <fullName evidence="4">BLM10_mid domain-containing protein</fullName>
    </submittedName>
</protein>
<reference evidence="4" key="1">
    <citation type="submission" date="2016-06" db="UniProtKB">
        <authorList>
            <consortium name="WormBaseParasite"/>
        </authorList>
    </citation>
    <scope>IDENTIFICATION</scope>
</reference>
<dbReference type="InterPro" id="IPR032430">
    <property type="entry name" value="Blm10_mid"/>
</dbReference>
<keyword evidence="3" id="KW-1185">Reference proteome</keyword>
<accession>A0A183I6X4</accession>
<dbReference type="Proteomes" id="UP000267606">
    <property type="component" value="Unassembled WGS sequence"/>
</dbReference>
<dbReference type="GO" id="GO:0070628">
    <property type="term" value="F:proteasome binding"/>
    <property type="evidence" value="ECO:0007669"/>
    <property type="project" value="InterPro"/>
</dbReference>
<sequence length="108" mass="12656">MYDSRLAADTVSEMIFCAVRLSCSALECMLTGLTSIYTDTNEQRREKLDQPFEKYLPIRDWAKPADKKTFHLKWHIPTEEEFQLARDVLDEFFYPELEKLADADSLSK</sequence>
<evidence type="ECO:0000313" key="4">
    <source>
        <dbReference type="WBParaSite" id="OFLC_0001549701-mRNA-1"/>
    </source>
</evidence>
<name>A0A183I6X4_9BILA</name>
<dbReference type="GO" id="GO:0016504">
    <property type="term" value="F:peptidase activator activity"/>
    <property type="evidence" value="ECO:0007669"/>
    <property type="project" value="InterPro"/>
</dbReference>
<dbReference type="PANTHER" id="PTHR32170">
    <property type="entry name" value="PROTEASOME ACTIVATOR COMPLEX SUBUNIT 4"/>
    <property type="match status" value="1"/>
</dbReference>
<dbReference type="STRING" id="387005.A0A183I6X4"/>
<feature type="domain" description="Proteasome activator Blm10 middle HEAT repeats region" evidence="1">
    <location>
        <begin position="20"/>
        <end position="101"/>
    </location>
</feature>
<dbReference type="GO" id="GO:0005829">
    <property type="term" value="C:cytosol"/>
    <property type="evidence" value="ECO:0007669"/>
    <property type="project" value="TreeGrafter"/>
</dbReference>
<dbReference type="EMBL" id="UZAJ01042234">
    <property type="protein sequence ID" value="VDP22133.1"/>
    <property type="molecule type" value="Genomic_DNA"/>
</dbReference>
<evidence type="ECO:0000313" key="3">
    <source>
        <dbReference type="Proteomes" id="UP000267606"/>
    </source>
</evidence>